<name>A0A834PFG7_VESPE</name>
<evidence type="ECO:0000313" key="2">
    <source>
        <dbReference type="Proteomes" id="UP000600918"/>
    </source>
</evidence>
<dbReference type="Proteomes" id="UP000600918">
    <property type="component" value="Unassembled WGS sequence"/>
</dbReference>
<keyword evidence="2" id="KW-1185">Reference proteome</keyword>
<protein>
    <submittedName>
        <fullName evidence="1">Uncharacterized protein</fullName>
    </submittedName>
</protein>
<accession>A0A834PFG7</accession>
<comment type="caution">
    <text evidence="1">The sequence shown here is derived from an EMBL/GenBank/DDBJ whole genome shotgun (WGS) entry which is preliminary data.</text>
</comment>
<dbReference type="AlphaFoldDB" id="A0A834PFG7"/>
<sequence length="116" mass="13313">MPGCNRVKDHEINAEAELWRRLNEVMQITKSKWIKFQREVASEAVPTVRKRYSEQWASITQGPTFTREFSSNSYVLEVDGCEECEATVFGVEVAVEDVINLGIDVMRDRGRSWLSA</sequence>
<gene>
    <name evidence="1" type="ORF">H0235_001090</name>
</gene>
<evidence type="ECO:0000313" key="1">
    <source>
        <dbReference type="EMBL" id="KAF7438699.1"/>
    </source>
</evidence>
<dbReference type="EMBL" id="JACSDY010000001">
    <property type="protein sequence ID" value="KAF7438699.1"/>
    <property type="molecule type" value="Genomic_DNA"/>
</dbReference>
<proteinExistence type="predicted"/>
<organism evidence="1 2">
    <name type="scientific">Vespula pensylvanica</name>
    <name type="common">Western yellow jacket</name>
    <name type="synonym">Wasp</name>
    <dbReference type="NCBI Taxonomy" id="30213"/>
    <lineage>
        <taxon>Eukaryota</taxon>
        <taxon>Metazoa</taxon>
        <taxon>Ecdysozoa</taxon>
        <taxon>Arthropoda</taxon>
        <taxon>Hexapoda</taxon>
        <taxon>Insecta</taxon>
        <taxon>Pterygota</taxon>
        <taxon>Neoptera</taxon>
        <taxon>Endopterygota</taxon>
        <taxon>Hymenoptera</taxon>
        <taxon>Apocrita</taxon>
        <taxon>Aculeata</taxon>
        <taxon>Vespoidea</taxon>
        <taxon>Vespidae</taxon>
        <taxon>Vespinae</taxon>
        <taxon>Vespula</taxon>
    </lineage>
</organism>
<reference evidence="1" key="1">
    <citation type="journal article" date="2020" name="G3 (Bethesda)">
        <title>High-Quality Assemblies for Three Invasive Social Wasps from the &lt;i&gt;Vespula&lt;/i&gt; Genus.</title>
        <authorList>
            <person name="Harrop T.W.R."/>
            <person name="Guhlin J."/>
            <person name="McLaughlin G.M."/>
            <person name="Permina E."/>
            <person name="Stockwell P."/>
            <person name="Gilligan J."/>
            <person name="Le Lec M.F."/>
            <person name="Gruber M.A.M."/>
            <person name="Quinn O."/>
            <person name="Lovegrove M."/>
            <person name="Duncan E.J."/>
            <person name="Remnant E.J."/>
            <person name="Van Eeckhoven J."/>
            <person name="Graham B."/>
            <person name="Knapp R.A."/>
            <person name="Langford K.W."/>
            <person name="Kronenberg Z."/>
            <person name="Press M.O."/>
            <person name="Eacker S.M."/>
            <person name="Wilson-Rankin E.E."/>
            <person name="Purcell J."/>
            <person name="Lester P.J."/>
            <person name="Dearden P.K."/>
        </authorList>
    </citation>
    <scope>NUCLEOTIDE SEQUENCE</scope>
    <source>
        <strain evidence="1">Volc-1</strain>
    </source>
</reference>